<reference evidence="1 2" key="1">
    <citation type="submission" date="2024-05" db="EMBL/GenBank/DDBJ databases">
        <title>Haplotype-resolved chromosome-level genome assembly of Huyou (Citrus changshanensis).</title>
        <authorList>
            <person name="Miao C."/>
            <person name="Chen W."/>
            <person name="Wu Y."/>
            <person name="Wang L."/>
            <person name="Zhao S."/>
            <person name="Grierson D."/>
            <person name="Xu C."/>
            <person name="Chen K."/>
        </authorList>
    </citation>
    <scope>NUCLEOTIDE SEQUENCE [LARGE SCALE GENOMIC DNA]</scope>
    <source>
        <strain evidence="1">01-14</strain>
        <tissue evidence="1">Leaf</tissue>
    </source>
</reference>
<comment type="caution">
    <text evidence="1">The sequence shown here is derived from an EMBL/GenBank/DDBJ whole genome shotgun (WGS) entry which is preliminary data.</text>
</comment>
<protein>
    <submittedName>
        <fullName evidence="1">Uncharacterized protein</fullName>
    </submittedName>
</protein>
<sequence length="63" mass="7403">MDKIDRNIYELKSEFKDFKETVVGFIDSLSKRPNKDSPTGRLYPVSKFKFNNCVRLTFNLIVV</sequence>
<gene>
    <name evidence="1" type="ORF">WN944_018601</name>
</gene>
<accession>A0AAP0LYE6</accession>
<evidence type="ECO:0000313" key="2">
    <source>
        <dbReference type="Proteomes" id="UP001428341"/>
    </source>
</evidence>
<evidence type="ECO:0000313" key="1">
    <source>
        <dbReference type="EMBL" id="KAK9187209.1"/>
    </source>
</evidence>
<organism evidence="1 2">
    <name type="scientific">Citrus x changshan-huyou</name>
    <dbReference type="NCBI Taxonomy" id="2935761"/>
    <lineage>
        <taxon>Eukaryota</taxon>
        <taxon>Viridiplantae</taxon>
        <taxon>Streptophyta</taxon>
        <taxon>Embryophyta</taxon>
        <taxon>Tracheophyta</taxon>
        <taxon>Spermatophyta</taxon>
        <taxon>Magnoliopsida</taxon>
        <taxon>eudicotyledons</taxon>
        <taxon>Gunneridae</taxon>
        <taxon>Pentapetalae</taxon>
        <taxon>rosids</taxon>
        <taxon>malvids</taxon>
        <taxon>Sapindales</taxon>
        <taxon>Rutaceae</taxon>
        <taxon>Aurantioideae</taxon>
        <taxon>Citrus</taxon>
    </lineage>
</organism>
<dbReference type="EMBL" id="JBCGBO010000007">
    <property type="protein sequence ID" value="KAK9187209.1"/>
    <property type="molecule type" value="Genomic_DNA"/>
</dbReference>
<name>A0AAP0LYE6_9ROSI</name>
<proteinExistence type="predicted"/>
<dbReference type="AlphaFoldDB" id="A0AAP0LYE6"/>
<dbReference type="Proteomes" id="UP001428341">
    <property type="component" value="Unassembled WGS sequence"/>
</dbReference>
<keyword evidence="2" id="KW-1185">Reference proteome</keyword>